<proteinExistence type="predicted"/>
<reference evidence="6" key="3">
    <citation type="submission" date="2025-08" db="UniProtKB">
        <authorList>
            <consortium name="RefSeq"/>
        </authorList>
    </citation>
    <scope>IDENTIFICATION</scope>
    <source>
        <tissue evidence="6">Whole organism</tissue>
    </source>
</reference>
<dbReference type="InterPro" id="IPR015943">
    <property type="entry name" value="WD40/YVTN_repeat-like_dom_sf"/>
</dbReference>
<dbReference type="Pfam" id="PF00400">
    <property type="entry name" value="WD40"/>
    <property type="match status" value="1"/>
</dbReference>
<dbReference type="Proteomes" id="UP000694904">
    <property type="component" value="Chromosome 5"/>
</dbReference>
<dbReference type="InterPro" id="IPR039328">
    <property type="entry name" value="WDR89"/>
</dbReference>
<feature type="repeat" description="WD" evidence="4">
    <location>
        <begin position="204"/>
        <end position="246"/>
    </location>
</feature>
<organism evidence="5 6">
    <name type="scientific">Drosophila arizonae</name>
    <name type="common">Fruit fly</name>
    <dbReference type="NCBI Taxonomy" id="7263"/>
    <lineage>
        <taxon>Eukaryota</taxon>
        <taxon>Metazoa</taxon>
        <taxon>Ecdysozoa</taxon>
        <taxon>Arthropoda</taxon>
        <taxon>Hexapoda</taxon>
        <taxon>Insecta</taxon>
        <taxon>Pterygota</taxon>
        <taxon>Neoptera</taxon>
        <taxon>Endopterygota</taxon>
        <taxon>Diptera</taxon>
        <taxon>Brachycera</taxon>
        <taxon>Muscomorpha</taxon>
        <taxon>Ephydroidea</taxon>
        <taxon>Drosophilidae</taxon>
        <taxon>Drosophila</taxon>
    </lineage>
</organism>
<keyword evidence="5" id="KW-1185">Reference proteome</keyword>
<dbReference type="RefSeq" id="XP_017868747.1">
    <property type="nucleotide sequence ID" value="XM_018013258.1"/>
</dbReference>
<name>A0ABM1PNG1_DROAR</name>
<dbReference type="SMART" id="SM00320">
    <property type="entry name" value="WD40"/>
    <property type="match status" value="4"/>
</dbReference>
<evidence type="ECO:0000313" key="5">
    <source>
        <dbReference type="Proteomes" id="UP000694904"/>
    </source>
</evidence>
<dbReference type="PANTHER" id="PTHR22889">
    <property type="entry name" value="WD REPEAT-CONTAINING PROTEIN 89"/>
    <property type="match status" value="1"/>
</dbReference>
<sequence length="415" mass="46625">MSVNEYIAEAAAIELPSSDDEADNEHTEDGDVCSDQQLAKEFRVHYIKDEALLDFNQLYVLSLAASADFTRLAVGQNNSAVKIYDLSEGGGLTKIYNELSPRSPIWRKKGREVVNRGVRFLDESGNTLLVGYSNGEVRLFDLRTSSDQARFKATVKLTPSLPESIRCFDRNANSRILCCGTKRRTNTYLIFFDIRERKELGLYCESHSDDITSVRFHDTYPDLLCTGSTDGLINVFDIKESNEDEALQNTINTESSVHRLDWYQNANNKEVITCITHTNDFKSYECLEGDDWLSFERSEIVAGIRRKSPANFNLINAHTMQDRGLFLLAGTNFNKGEILRSVTAPAKGLLKPFTNFVGNKQIVRESLYDAKRDLLITGGESGIVSIWTSDASNVNNYNNLKSTSAVAKKHKSTPY</sequence>
<keyword evidence="3" id="KW-0677">Repeat</keyword>
<reference evidence="5" key="2">
    <citation type="journal article" date="2016" name="G3 (Bethesda)">
        <title>Genome Evolution in Three Species of Cactophilic Drosophila.</title>
        <authorList>
            <person name="Sanchez-Flores A."/>
            <person name="Penazola F."/>
            <person name="Carpinteyro-Ponce J."/>
            <person name="Nazario-Yepiz N."/>
            <person name="Abreu-Goodger C."/>
            <person name="Machado C.A."/>
            <person name="Markow T.A."/>
        </authorList>
    </citation>
    <scope>NUCLEOTIDE SEQUENCE [LARGE SCALE GENOMIC DNA]</scope>
</reference>
<evidence type="ECO:0000256" key="3">
    <source>
        <dbReference type="ARBA" id="ARBA00022737"/>
    </source>
</evidence>
<dbReference type="GeneID" id="108617452"/>
<dbReference type="InterPro" id="IPR001680">
    <property type="entry name" value="WD40_rpt"/>
</dbReference>
<evidence type="ECO:0000256" key="2">
    <source>
        <dbReference type="ARBA" id="ARBA00022574"/>
    </source>
</evidence>
<protein>
    <recommendedName>
        <fullName evidence="1">WD repeat-containing protein 89</fullName>
    </recommendedName>
</protein>
<dbReference type="PROSITE" id="PS50082">
    <property type="entry name" value="WD_REPEATS_2"/>
    <property type="match status" value="1"/>
</dbReference>
<accession>A0ABM1PNG1</accession>
<evidence type="ECO:0000256" key="1">
    <source>
        <dbReference type="ARBA" id="ARBA00021125"/>
    </source>
</evidence>
<keyword evidence="2 4" id="KW-0853">WD repeat</keyword>
<dbReference type="InterPro" id="IPR036322">
    <property type="entry name" value="WD40_repeat_dom_sf"/>
</dbReference>
<reference evidence="5" key="1">
    <citation type="journal article" date="1997" name="Nucleic Acids Res.">
        <title>tRNAscan-SE: a program for improved detection of transfer RNA genes in genomic sequence.</title>
        <authorList>
            <person name="Lowe T.M."/>
            <person name="Eddy S.R."/>
        </authorList>
    </citation>
    <scope>NUCLEOTIDE SEQUENCE [LARGE SCALE GENOMIC DNA]</scope>
</reference>
<evidence type="ECO:0000313" key="6">
    <source>
        <dbReference type="RefSeq" id="XP_017868747.1"/>
    </source>
</evidence>
<dbReference type="SUPFAM" id="SSF50978">
    <property type="entry name" value="WD40 repeat-like"/>
    <property type="match status" value="1"/>
</dbReference>
<dbReference type="PANTHER" id="PTHR22889:SF0">
    <property type="entry name" value="WD REPEAT-CONTAINING PROTEIN 89"/>
    <property type="match status" value="1"/>
</dbReference>
<dbReference type="Gene3D" id="2.130.10.10">
    <property type="entry name" value="YVTN repeat-like/Quinoprotein amine dehydrogenase"/>
    <property type="match status" value="1"/>
</dbReference>
<evidence type="ECO:0000256" key="4">
    <source>
        <dbReference type="PROSITE-ProRule" id="PRU00221"/>
    </source>
</evidence>
<gene>
    <name evidence="6" type="primary">LOC108617452</name>
</gene>